<dbReference type="STRING" id="57704.SAMN04489793_4995"/>
<dbReference type="AlphaFoldDB" id="A0A1H5ATI0"/>
<organism evidence="2 3">
    <name type="scientific">Tsukamurella tyrosinosolvens</name>
    <dbReference type="NCBI Taxonomy" id="57704"/>
    <lineage>
        <taxon>Bacteria</taxon>
        <taxon>Bacillati</taxon>
        <taxon>Actinomycetota</taxon>
        <taxon>Actinomycetes</taxon>
        <taxon>Mycobacteriales</taxon>
        <taxon>Tsukamurellaceae</taxon>
        <taxon>Tsukamurella</taxon>
    </lineage>
</organism>
<keyword evidence="3" id="KW-1185">Reference proteome</keyword>
<evidence type="ECO:0000313" key="3">
    <source>
        <dbReference type="Proteomes" id="UP000182241"/>
    </source>
</evidence>
<dbReference type="PANTHER" id="PTHR34301:SF8">
    <property type="entry name" value="ATPASE DOMAIN-CONTAINING PROTEIN"/>
    <property type="match status" value="1"/>
</dbReference>
<dbReference type="EMBL" id="FNSA01000003">
    <property type="protein sequence ID" value="SED45248.1"/>
    <property type="molecule type" value="Genomic_DNA"/>
</dbReference>
<name>A0A1H5ATI0_TSUTY</name>
<gene>
    <name evidence="2" type="ORF">SAMN04489793_4995</name>
</gene>
<dbReference type="SUPFAM" id="SSF52540">
    <property type="entry name" value="P-loop containing nucleoside triphosphate hydrolases"/>
    <property type="match status" value="1"/>
</dbReference>
<evidence type="ECO:0000313" key="2">
    <source>
        <dbReference type="EMBL" id="SED45248.1"/>
    </source>
</evidence>
<protein>
    <recommendedName>
        <fullName evidence="1">Novel STAND NTPase 1 domain-containing protein</fullName>
    </recommendedName>
</protein>
<dbReference type="Gene3D" id="3.40.50.300">
    <property type="entry name" value="P-loop containing nucleotide triphosphate hydrolases"/>
    <property type="match status" value="1"/>
</dbReference>
<sequence>MGYRVTDIARMTGTTPQNVISYLRSQGESVMSASSTVSDTAASDAINKFTHAEHLRSTVHADARGSISNNTPATTYTWQANPVKAPINHDTTKNILELEAEFPVASQHRRMLQSLGSQFFYSNIIRLKDGKRLAYALARFSGAIESAFGITREVMFFYTPYYDLQIRTFTKCKEVLAQLSKASREATPDLIFFSSPDDRLTIKLEDWSGIEFTAIPLAKDLSDEPIEIVRLLRDHVYARDLFYETTPVSGDRFFGRKSILQELKDDVINQRVSGVFGLRKSGKTSILQQLSGLIESESILPVFIDLEVLPSPPEDPTSTFVSNIAQKIAARLRQAQIPSVHIDDVMANPRPESLHLALSRVLENLAISQTRLVLLLDEIEFLTPTDQIDVAEGSFSGVAQTLGVLRSLVQETSNFTFILSGLTNEILENGRLYGRPNPLFSWAKARYIGPLSRSEADELATAVGAQMGIELEPGALAALYDGSGGHAYLYRNLASAVVSELPVITYRRIMRQSDVLRKLIPWKRSIAGNLDEIFGHLERYYPTEAVLLEMLVESSDEFATIASTEDRAIHHLASLGLLREHNGKFEGSSILDLR</sequence>
<dbReference type="PANTHER" id="PTHR34301">
    <property type="entry name" value="DNA-BINDING PROTEIN-RELATED"/>
    <property type="match status" value="1"/>
</dbReference>
<dbReference type="Proteomes" id="UP000182241">
    <property type="component" value="Unassembled WGS sequence"/>
</dbReference>
<dbReference type="InterPro" id="IPR049052">
    <property type="entry name" value="nSTAND1"/>
</dbReference>
<feature type="domain" description="Novel STAND NTPase 1" evidence="1">
    <location>
        <begin position="250"/>
        <end position="481"/>
    </location>
</feature>
<proteinExistence type="predicted"/>
<reference evidence="3" key="1">
    <citation type="submission" date="2016-10" db="EMBL/GenBank/DDBJ databases">
        <authorList>
            <person name="Varghese N."/>
            <person name="Submissions S."/>
        </authorList>
    </citation>
    <scope>NUCLEOTIDE SEQUENCE [LARGE SCALE GENOMIC DNA]</scope>
    <source>
        <strain evidence="3">DSM 44234</strain>
    </source>
</reference>
<dbReference type="Gene3D" id="1.10.10.2480">
    <property type="match status" value="1"/>
</dbReference>
<evidence type="ECO:0000259" key="1">
    <source>
        <dbReference type="Pfam" id="PF20703"/>
    </source>
</evidence>
<dbReference type="InterPro" id="IPR027417">
    <property type="entry name" value="P-loop_NTPase"/>
</dbReference>
<dbReference type="Pfam" id="PF20703">
    <property type="entry name" value="nSTAND1"/>
    <property type="match status" value="1"/>
</dbReference>
<accession>A0A1H5ATI0</accession>